<reference evidence="1 2" key="1">
    <citation type="journal article" date="2000" name="Mar. Ecol. Prog. Ser.">
        <title>Phylogenetic characterization of endosymbionts in three hydrothermal vent mussels: influence on host distributions.</title>
        <authorList>
            <person name="Fujiwara Y."/>
            <person name="Takai K."/>
            <person name="Uematsu K."/>
            <person name="Tsuchida S."/>
            <person name="Hunt J.C."/>
            <person name="Hashimoto J."/>
        </authorList>
    </citation>
    <scope>NUCLEOTIDE SEQUENCE [LARGE SCALE GENOMIC DNA]</scope>
    <source>
        <strain evidence="1 2">Myojin Knoll</strain>
    </source>
</reference>
<reference evidence="1 2" key="2">
    <citation type="journal article" date="2016" name="ISME J.">
        <title>Heterogeneous composition of key metabolic gene clusters in a vent mussel symbiont population.</title>
        <authorList>
            <person name="Ikuta T."/>
            <person name="Takaki Y."/>
            <person name="Nagai Y."/>
            <person name="Shimamura S."/>
            <person name="Tsuda M."/>
            <person name="Kawagucci S."/>
            <person name="Aoki Y."/>
            <person name="Inoue K."/>
            <person name="Teruya M."/>
            <person name="Satou K."/>
            <person name="Teruya K."/>
            <person name="Shimoji M."/>
            <person name="Tamotsu H."/>
            <person name="Hirano T."/>
            <person name="Maruyama T."/>
            <person name="Yoshida T."/>
        </authorList>
    </citation>
    <scope>NUCLEOTIDE SEQUENCE [LARGE SCALE GENOMIC DNA]</scope>
    <source>
        <strain evidence="1 2">Myojin Knoll</strain>
    </source>
</reference>
<dbReference type="OrthoDB" id="9802884at2"/>
<protein>
    <recommendedName>
        <fullName evidence="3">DUF721 domain-containing protein</fullName>
    </recommendedName>
</protein>
<name>A0A0P0UPX8_9GAMM</name>
<dbReference type="KEGG" id="ebh:BSEPE_0016"/>
<evidence type="ECO:0008006" key="3">
    <source>
        <dbReference type="Google" id="ProtNLM"/>
    </source>
</evidence>
<keyword evidence="2" id="KW-1185">Reference proteome</keyword>
<dbReference type="EMBL" id="AP013042">
    <property type="protein sequence ID" value="BAS67046.1"/>
    <property type="molecule type" value="Genomic_DNA"/>
</dbReference>
<dbReference type="STRING" id="1303921.BSEPE_0016"/>
<dbReference type="RefSeq" id="WP_066042260.1">
    <property type="nucleotide sequence ID" value="NZ_AP013042.1"/>
</dbReference>
<organism evidence="1 2">
    <name type="scientific">endosymbiont of Bathymodiolus septemdierum str. Myojin knoll</name>
    <dbReference type="NCBI Taxonomy" id="1303921"/>
    <lineage>
        <taxon>Bacteria</taxon>
        <taxon>Pseudomonadati</taxon>
        <taxon>Pseudomonadota</taxon>
        <taxon>Gammaproteobacteria</taxon>
        <taxon>sulfur-oxidizing symbionts</taxon>
    </lineage>
</organism>
<evidence type="ECO:0000313" key="2">
    <source>
        <dbReference type="Proteomes" id="UP000067399"/>
    </source>
</evidence>
<proteinExistence type="predicted"/>
<accession>A0A0P0UPX8</accession>
<evidence type="ECO:0000313" key="1">
    <source>
        <dbReference type="EMBL" id="BAS67046.1"/>
    </source>
</evidence>
<dbReference type="AlphaFoldDB" id="A0A0P0UPX8"/>
<gene>
    <name evidence="1" type="ORF">BSEPE_0016</name>
</gene>
<sequence length="100" mass="10976">MSKKITNLANFTPKGALGQLFTQARALNELNAQLANYLPDTFKSLSLCAINGNTATFVTNNQALAFRAQKQPAVLLDILQQIESLTEINKIVVKVDLKEN</sequence>
<dbReference type="Proteomes" id="UP000067399">
    <property type="component" value="Chromosome"/>
</dbReference>